<feature type="compositionally biased region" description="Basic residues" evidence="1">
    <location>
        <begin position="33"/>
        <end position="47"/>
    </location>
</feature>
<dbReference type="Proteomes" id="UP000218165">
    <property type="component" value="Chromosome"/>
</dbReference>
<dbReference type="KEGG" id="brz:CFK38_14480"/>
<reference evidence="3" key="1">
    <citation type="submission" date="2017-09" db="EMBL/GenBank/DDBJ databases">
        <title>Brachybacterium sp. VM2412.</title>
        <authorList>
            <person name="Tak E.J."/>
            <person name="Bae J.-W."/>
        </authorList>
    </citation>
    <scope>NUCLEOTIDE SEQUENCE [LARGE SCALE GENOMIC DNA]</scope>
    <source>
        <strain evidence="3">VM2412</strain>
    </source>
</reference>
<evidence type="ECO:0000313" key="2">
    <source>
        <dbReference type="EMBL" id="ATG52596.1"/>
    </source>
</evidence>
<feature type="region of interest" description="Disordered" evidence="1">
    <location>
        <begin position="1"/>
        <end position="54"/>
    </location>
</feature>
<keyword evidence="3" id="KW-1185">Reference proteome</keyword>
<feature type="region of interest" description="Disordered" evidence="1">
    <location>
        <begin position="68"/>
        <end position="95"/>
    </location>
</feature>
<evidence type="ECO:0000313" key="3">
    <source>
        <dbReference type="Proteomes" id="UP000218165"/>
    </source>
</evidence>
<name>A0A291GRI5_9MICO</name>
<feature type="compositionally biased region" description="Low complexity" evidence="1">
    <location>
        <begin position="70"/>
        <end position="89"/>
    </location>
</feature>
<proteinExistence type="predicted"/>
<evidence type="ECO:0000256" key="1">
    <source>
        <dbReference type="SAM" id="MobiDB-lite"/>
    </source>
</evidence>
<organism evidence="2 3">
    <name type="scientific">Brachybacterium vulturis</name>
    <dbReference type="NCBI Taxonomy" id="2017484"/>
    <lineage>
        <taxon>Bacteria</taxon>
        <taxon>Bacillati</taxon>
        <taxon>Actinomycetota</taxon>
        <taxon>Actinomycetes</taxon>
        <taxon>Micrococcales</taxon>
        <taxon>Dermabacteraceae</taxon>
        <taxon>Brachybacterium</taxon>
    </lineage>
</organism>
<dbReference type="OrthoDB" id="4792176at2"/>
<dbReference type="AlphaFoldDB" id="A0A291GRI5"/>
<gene>
    <name evidence="2" type="ORF">CFK38_14480</name>
</gene>
<sequence length="347" mass="34988">MTCGSTSSTSTGAEVPRATPRSGAAERTERSGQHRSWHSRPGRRRRGPGPTGPALVALAVLLGGCGAAGQGSAPSPSDAGSGLAPTAAPEAEDAAGLSTACTTFWGDPEYADPLSRTVLARAASAPEVGPSDPDFFALTGDDIETAFEGAPASAQGTAAVLADWFRAEPVRGAEADLDAFRTAWEGLAASCQEVSAAAQWAVAPGEDGTKPAALVCADVFDTPGTLTHFANANVLTSNMFKLVGLSPRAVPAGREQDLRDTAGLLAAEIAAVDDDAVRSALEQVRAPFQDALEGDTWSDGLSGPLTELGTACEAIGYSSPGTGEIDNDAVLGASAGDQHGTNLGGRS</sequence>
<accession>A0A291GRI5</accession>
<feature type="compositionally biased region" description="Low complexity" evidence="1">
    <location>
        <begin position="1"/>
        <end position="12"/>
    </location>
</feature>
<dbReference type="EMBL" id="CP023563">
    <property type="protein sequence ID" value="ATG52596.1"/>
    <property type="molecule type" value="Genomic_DNA"/>
</dbReference>
<protein>
    <submittedName>
        <fullName evidence="2">Uncharacterized protein</fullName>
    </submittedName>
</protein>